<sequence>MDMFDLNVDFVNGEPTFEMEMEKHPESSLIKMEHSGSSKSSVVNSEEAEDLSNNSSAFAFDILKKETNGLGVKEESSTPEIVTRMLFPVTGDGGGRDSDPGLGLSARSQWLNLSFSEHGEQAEMRILQQKQPQVRKSRRGPRSRSSQYRGVTFYRRTGRWESHIWDCGKQVYLGGFDTAHAAARAYDRAAIKFRGVDADINFNLSDYDEDMKQMTSLSKEDFVHALRRQSSGVSRGNSRCRSAALQKCSQWEARTRQFLGMKVYENLPTNGREGLTSCDPITQGGETIVESSKGGSCHNLDLSLGISPTSKISAKGGPMADNSGPALNINRGQAIYGLPMAPKLDRIFTGLYSCYVKNYEGKEPEKRMEAVPLQRFSNLAWQVQSNGSIVPVPVPVPSNAASSGFASSNNLSSLTPLSINPQ</sequence>
<evidence type="ECO:0000313" key="1">
    <source>
        <dbReference type="EMBL" id="KAI4351201.1"/>
    </source>
</evidence>
<evidence type="ECO:0000313" key="2">
    <source>
        <dbReference type="Proteomes" id="UP000828941"/>
    </source>
</evidence>
<gene>
    <name evidence="1" type="ORF">L6164_005580</name>
</gene>
<dbReference type="EMBL" id="CM039428">
    <property type="protein sequence ID" value="KAI4351201.1"/>
    <property type="molecule type" value="Genomic_DNA"/>
</dbReference>
<accession>A0ACB9PRR1</accession>
<dbReference type="Proteomes" id="UP000828941">
    <property type="component" value="Chromosome 3"/>
</dbReference>
<proteinExistence type="predicted"/>
<keyword evidence="2" id="KW-1185">Reference proteome</keyword>
<organism evidence="1 2">
    <name type="scientific">Bauhinia variegata</name>
    <name type="common">Purple orchid tree</name>
    <name type="synonym">Phanera variegata</name>
    <dbReference type="NCBI Taxonomy" id="167791"/>
    <lineage>
        <taxon>Eukaryota</taxon>
        <taxon>Viridiplantae</taxon>
        <taxon>Streptophyta</taxon>
        <taxon>Embryophyta</taxon>
        <taxon>Tracheophyta</taxon>
        <taxon>Spermatophyta</taxon>
        <taxon>Magnoliopsida</taxon>
        <taxon>eudicotyledons</taxon>
        <taxon>Gunneridae</taxon>
        <taxon>Pentapetalae</taxon>
        <taxon>rosids</taxon>
        <taxon>fabids</taxon>
        <taxon>Fabales</taxon>
        <taxon>Fabaceae</taxon>
        <taxon>Cercidoideae</taxon>
        <taxon>Cercideae</taxon>
        <taxon>Bauhiniinae</taxon>
        <taxon>Bauhinia</taxon>
    </lineage>
</organism>
<comment type="caution">
    <text evidence="1">The sequence shown here is derived from an EMBL/GenBank/DDBJ whole genome shotgun (WGS) entry which is preliminary data.</text>
</comment>
<protein>
    <submittedName>
        <fullName evidence="1">Uncharacterized protein</fullName>
    </submittedName>
</protein>
<name>A0ACB9PRR1_BAUVA</name>
<reference evidence="1 2" key="1">
    <citation type="journal article" date="2022" name="DNA Res.">
        <title>Chromosomal-level genome assembly of the orchid tree Bauhinia variegata (Leguminosae; Cercidoideae) supports the allotetraploid origin hypothesis of Bauhinia.</title>
        <authorList>
            <person name="Zhong Y."/>
            <person name="Chen Y."/>
            <person name="Zheng D."/>
            <person name="Pang J."/>
            <person name="Liu Y."/>
            <person name="Luo S."/>
            <person name="Meng S."/>
            <person name="Qian L."/>
            <person name="Wei D."/>
            <person name="Dai S."/>
            <person name="Zhou R."/>
        </authorList>
    </citation>
    <scope>NUCLEOTIDE SEQUENCE [LARGE SCALE GENOMIC DNA]</scope>
    <source>
        <strain evidence="1">BV-YZ2020</strain>
    </source>
</reference>